<keyword evidence="6 8" id="KW-1133">Transmembrane helix</keyword>
<feature type="transmembrane region" description="Helical" evidence="8">
    <location>
        <begin position="38"/>
        <end position="56"/>
    </location>
</feature>
<name>A0A840PCK6_9ACTN</name>
<feature type="transmembrane region" description="Helical" evidence="8">
    <location>
        <begin position="238"/>
        <end position="254"/>
    </location>
</feature>
<keyword evidence="5 8" id="KW-0812">Transmembrane</keyword>
<feature type="transmembrane region" description="Helical" evidence="8">
    <location>
        <begin position="202"/>
        <end position="226"/>
    </location>
</feature>
<evidence type="ECO:0000256" key="7">
    <source>
        <dbReference type="ARBA" id="ARBA00023136"/>
    </source>
</evidence>
<dbReference type="Proteomes" id="UP000578449">
    <property type="component" value="Unassembled WGS sequence"/>
</dbReference>
<evidence type="ECO:0000256" key="1">
    <source>
        <dbReference type="ARBA" id="ARBA00004651"/>
    </source>
</evidence>
<accession>A0A840PCK6</accession>
<dbReference type="EMBL" id="JACHGN010000015">
    <property type="protein sequence ID" value="MBB5136719.1"/>
    <property type="molecule type" value="Genomic_DNA"/>
</dbReference>
<evidence type="ECO:0000256" key="6">
    <source>
        <dbReference type="ARBA" id="ARBA00022989"/>
    </source>
</evidence>
<dbReference type="GO" id="GO:0005886">
    <property type="term" value="C:plasma membrane"/>
    <property type="evidence" value="ECO:0007669"/>
    <property type="project" value="UniProtKB-SubCell"/>
</dbReference>
<evidence type="ECO:0000256" key="3">
    <source>
        <dbReference type="ARBA" id="ARBA00022475"/>
    </source>
</evidence>
<keyword evidence="3" id="KW-1003">Cell membrane</keyword>
<feature type="transmembrane region" description="Helical" evidence="8">
    <location>
        <begin position="155"/>
        <end position="181"/>
    </location>
</feature>
<comment type="caution">
    <text evidence="9">The sequence shown here is derived from an EMBL/GenBank/DDBJ whole genome shotgun (WGS) entry which is preliminary data.</text>
</comment>
<dbReference type="AlphaFoldDB" id="A0A840PCK6"/>
<feature type="transmembrane region" description="Helical" evidence="8">
    <location>
        <begin position="289"/>
        <end position="310"/>
    </location>
</feature>
<evidence type="ECO:0000313" key="10">
    <source>
        <dbReference type="Proteomes" id="UP000578449"/>
    </source>
</evidence>
<keyword evidence="2" id="KW-0813">Transport</keyword>
<keyword evidence="10" id="KW-1185">Reference proteome</keyword>
<dbReference type="RefSeq" id="WP_185053596.1">
    <property type="nucleotide sequence ID" value="NZ_BAABIX010000008.1"/>
</dbReference>
<dbReference type="CDD" id="cd06579">
    <property type="entry name" value="TM_PBP1_transp_AraH_like"/>
    <property type="match status" value="1"/>
</dbReference>
<sequence length="316" mass="32094">MLVLSGRYGTPAVLVLLLIGFTAASPQAFMTGQNLLNILNQSATLAIVAGGLTLPLVAGKFDLSFAAVVSLSGILAVGFLERSGLPWFAAVLLALAAASIIGLVNGLLVAYLRINPIVATLGTSTMLLGVNYAYSNGTPITLAPGPFTDIARASVLGIPAPIILTAIVLGGLWVALNFTLLGHHMQAVGTNQVAARMAGVRVARITVIAFAICALCAGLAGVVLAARIGSGQVTAGDGYLLNAFAAVFLGASVLRDGDFHILGTVVGVLIVTVTFNGLSLLGAQSYVQFLFQGGILVAATALSSTSRGMLLASVRH</sequence>
<evidence type="ECO:0000256" key="2">
    <source>
        <dbReference type="ARBA" id="ARBA00022448"/>
    </source>
</evidence>
<protein>
    <submittedName>
        <fullName evidence="9">Ribose transport system permease protein</fullName>
    </submittedName>
</protein>
<dbReference type="GO" id="GO:0022857">
    <property type="term" value="F:transmembrane transporter activity"/>
    <property type="evidence" value="ECO:0007669"/>
    <property type="project" value="InterPro"/>
</dbReference>
<dbReference type="PANTHER" id="PTHR32196">
    <property type="entry name" value="ABC TRANSPORTER PERMEASE PROTEIN YPHD-RELATED-RELATED"/>
    <property type="match status" value="1"/>
</dbReference>
<evidence type="ECO:0000256" key="8">
    <source>
        <dbReference type="SAM" id="Phobius"/>
    </source>
</evidence>
<evidence type="ECO:0000313" key="9">
    <source>
        <dbReference type="EMBL" id="MBB5136719.1"/>
    </source>
</evidence>
<dbReference type="PANTHER" id="PTHR32196:SF21">
    <property type="entry name" value="ABC TRANSPORTER PERMEASE PROTEIN YPHD-RELATED"/>
    <property type="match status" value="1"/>
</dbReference>
<organism evidence="9 10">
    <name type="scientific">Thermocatellispora tengchongensis</name>
    <dbReference type="NCBI Taxonomy" id="1073253"/>
    <lineage>
        <taxon>Bacteria</taxon>
        <taxon>Bacillati</taxon>
        <taxon>Actinomycetota</taxon>
        <taxon>Actinomycetes</taxon>
        <taxon>Streptosporangiales</taxon>
        <taxon>Streptosporangiaceae</taxon>
        <taxon>Thermocatellispora</taxon>
    </lineage>
</organism>
<proteinExistence type="predicted"/>
<comment type="subcellular location">
    <subcellularLocation>
        <location evidence="1">Cell membrane</location>
        <topology evidence="1">Multi-pass membrane protein</topology>
    </subcellularLocation>
</comment>
<feature type="transmembrane region" description="Helical" evidence="8">
    <location>
        <begin position="86"/>
        <end position="110"/>
    </location>
</feature>
<dbReference type="InterPro" id="IPR001851">
    <property type="entry name" value="ABC_transp_permease"/>
</dbReference>
<reference evidence="9 10" key="1">
    <citation type="submission" date="2020-08" db="EMBL/GenBank/DDBJ databases">
        <title>Genomic Encyclopedia of Type Strains, Phase IV (KMG-IV): sequencing the most valuable type-strain genomes for metagenomic binning, comparative biology and taxonomic classification.</title>
        <authorList>
            <person name="Goeker M."/>
        </authorList>
    </citation>
    <scope>NUCLEOTIDE SEQUENCE [LARGE SCALE GENOMIC DNA]</scope>
    <source>
        <strain evidence="9 10">DSM 45615</strain>
    </source>
</reference>
<evidence type="ECO:0000256" key="4">
    <source>
        <dbReference type="ARBA" id="ARBA00022519"/>
    </source>
</evidence>
<keyword evidence="4" id="KW-0997">Cell inner membrane</keyword>
<feature type="transmembrane region" description="Helical" evidence="8">
    <location>
        <begin position="261"/>
        <end position="283"/>
    </location>
</feature>
<evidence type="ECO:0000256" key="5">
    <source>
        <dbReference type="ARBA" id="ARBA00022692"/>
    </source>
</evidence>
<feature type="transmembrane region" description="Helical" evidence="8">
    <location>
        <begin position="63"/>
        <end position="80"/>
    </location>
</feature>
<feature type="transmembrane region" description="Helical" evidence="8">
    <location>
        <begin position="117"/>
        <end position="135"/>
    </location>
</feature>
<gene>
    <name evidence="9" type="ORF">HNP84_006470</name>
</gene>
<dbReference type="Pfam" id="PF02653">
    <property type="entry name" value="BPD_transp_2"/>
    <property type="match status" value="1"/>
</dbReference>
<keyword evidence="7 8" id="KW-0472">Membrane</keyword>